<feature type="signal peptide" evidence="1">
    <location>
        <begin position="1"/>
        <end position="21"/>
    </location>
</feature>
<feature type="chain" id="PRO_5043144623" evidence="1">
    <location>
        <begin position="22"/>
        <end position="127"/>
    </location>
</feature>
<proteinExistence type="predicted"/>
<organism evidence="2 3">
    <name type="scientific">Acinetobacter qingfengensis</name>
    <dbReference type="NCBI Taxonomy" id="1262585"/>
    <lineage>
        <taxon>Bacteria</taxon>
        <taxon>Pseudomonadati</taxon>
        <taxon>Pseudomonadota</taxon>
        <taxon>Gammaproteobacteria</taxon>
        <taxon>Moraxellales</taxon>
        <taxon>Moraxellaceae</taxon>
        <taxon>Acinetobacter</taxon>
    </lineage>
</organism>
<reference evidence="2 3" key="1">
    <citation type="submission" date="2016-09" db="EMBL/GenBank/DDBJ databases">
        <authorList>
            <person name="Capua I."/>
            <person name="De Benedictis P."/>
            <person name="Joannis T."/>
            <person name="Lombin L.H."/>
            <person name="Cattoli G."/>
        </authorList>
    </citation>
    <scope>NUCLEOTIDE SEQUENCE [LARGE SCALE GENOMIC DNA]</scope>
    <source>
        <strain evidence="2 3">ANC 4671</strain>
    </source>
</reference>
<dbReference type="AlphaFoldDB" id="A0A1E7RCI3"/>
<gene>
    <name evidence="2" type="ORF">BJI46_11030</name>
</gene>
<protein>
    <submittedName>
        <fullName evidence="2">Uncharacterized protein</fullName>
    </submittedName>
</protein>
<evidence type="ECO:0000256" key="1">
    <source>
        <dbReference type="SAM" id="SignalP"/>
    </source>
</evidence>
<dbReference type="EMBL" id="MKKK01000014">
    <property type="protein sequence ID" value="OEY97058.1"/>
    <property type="molecule type" value="Genomic_DNA"/>
</dbReference>
<accession>A0A1E7RCI3</accession>
<evidence type="ECO:0000313" key="2">
    <source>
        <dbReference type="EMBL" id="OEY97058.1"/>
    </source>
</evidence>
<dbReference type="Proteomes" id="UP000185895">
    <property type="component" value="Unassembled WGS sequence"/>
</dbReference>
<sequence>MKKIISILGIVSLLISSLAQAKNNYQVRNLNQFAQLMENINAQHATRLKQFIAQLDPSATHLNPQQTIQYCALMQQSIDENFAAYDINRQLFTGPGAMLSKADFVNKVNAEPLVQTLKRQGVSCNYQ</sequence>
<name>A0A1E7RCI3_9GAMM</name>
<dbReference type="RefSeq" id="WP_070069508.1">
    <property type="nucleotide sequence ID" value="NZ_MKKK01000014.1"/>
</dbReference>
<dbReference type="STRING" id="1262585.BJI46_11030"/>
<evidence type="ECO:0000313" key="3">
    <source>
        <dbReference type="Proteomes" id="UP000185895"/>
    </source>
</evidence>
<keyword evidence="1" id="KW-0732">Signal</keyword>
<comment type="caution">
    <text evidence="2">The sequence shown here is derived from an EMBL/GenBank/DDBJ whole genome shotgun (WGS) entry which is preliminary data.</text>
</comment>
<keyword evidence="3" id="KW-1185">Reference proteome</keyword>